<dbReference type="PANTHER" id="PTHR43544">
    <property type="entry name" value="SHORT-CHAIN DEHYDROGENASE/REDUCTASE"/>
    <property type="match status" value="1"/>
</dbReference>
<dbReference type="EMBL" id="SHNP01000001">
    <property type="protein sequence ID" value="MCX2972603.1"/>
    <property type="molecule type" value="Genomic_DNA"/>
</dbReference>
<dbReference type="InterPro" id="IPR051468">
    <property type="entry name" value="Fungal_SecMetab_SDRs"/>
</dbReference>
<dbReference type="Pfam" id="PF00106">
    <property type="entry name" value="adh_short"/>
    <property type="match status" value="1"/>
</dbReference>
<accession>A0ABT3SRK2</accession>
<dbReference type="PANTHER" id="PTHR43544:SF12">
    <property type="entry name" value="NAD(P)-BINDING ROSSMANN-FOLD SUPERFAMILY PROTEIN"/>
    <property type="match status" value="1"/>
</dbReference>
<dbReference type="PRINTS" id="PR00081">
    <property type="entry name" value="GDHRDH"/>
</dbReference>
<dbReference type="InterPro" id="IPR036291">
    <property type="entry name" value="NAD(P)-bd_dom_sf"/>
</dbReference>
<protein>
    <submittedName>
        <fullName evidence="1">SDR family NAD(P)-dependent oxidoreductase</fullName>
    </submittedName>
</protein>
<organism evidence="1 2">
    <name type="scientific">Candidatus Seongchinamella marina</name>
    <dbReference type="NCBI Taxonomy" id="2518990"/>
    <lineage>
        <taxon>Bacteria</taxon>
        <taxon>Pseudomonadati</taxon>
        <taxon>Pseudomonadota</taxon>
        <taxon>Gammaproteobacteria</taxon>
        <taxon>Cellvibrionales</taxon>
        <taxon>Halieaceae</taxon>
        <taxon>Seongchinamella</taxon>
    </lineage>
</organism>
<evidence type="ECO:0000313" key="1">
    <source>
        <dbReference type="EMBL" id="MCX2972603.1"/>
    </source>
</evidence>
<dbReference type="Proteomes" id="UP001143307">
    <property type="component" value="Unassembled WGS sequence"/>
</dbReference>
<dbReference type="InterPro" id="IPR002347">
    <property type="entry name" value="SDR_fam"/>
</dbReference>
<reference evidence="1" key="1">
    <citation type="submission" date="2019-02" db="EMBL/GenBank/DDBJ databases">
        <authorList>
            <person name="Li S.-H."/>
        </authorList>
    </citation>
    <scope>NUCLEOTIDE SEQUENCE</scope>
    <source>
        <strain evidence="1">IMCC8485</strain>
    </source>
</reference>
<proteinExistence type="predicted"/>
<gene>
    <name evidence="1" type="ORF">EYC87_03250</name>
</gene>
<name>A0ABT3SRK2_9GAMM</name>
<dbReference type="Gene3D" id="3.40.50.720">
    <property type="entry name" value="NAD(P)-binding Rossmann-like Domain"/>
    <property type="match status" value="1"/>
</dbReference>
<keyword evidence="2" id="KW-1185">Reference proteome</keyword>
<evidence type="ECO:0000313" key="2">
    <source>
        <dbReference type="Proteomes" id="UP001143307"/>
    </source>
</evidence>
<dbReference type="SUPFAM" id="SSF51735">
    <property type="entry name" value="NAD(P)-binding Rossmann-fold domains"/>
    <property type="match status" value="1"/>
</dbReference>
<comment type="caution">
    <text evidence="1">The sequence shown here is derived from an EMBL/GenBank/DDBJ whole genome shotgun (WGS) entry which is preliminary data.</text>
</comment>
<dbReference type="RefSeq" id="WP_279251600.1">
    <property type="nucleotide sequence ID" value="NZ_SHNP01000001.1"/>
</dbReference>
<sequence length="246" mass="26700">MHCFDLPEFNVVIAGGGSIGRALLEEVQLIPGFNQAIVLERNPDPAGNASAVLHLKMDAKDPDSIKDAAAQAARHVNRVHLLINTVGVLHDGKLRPEKSLKAISQDSLLNSFAINAAFLPLLAQAFSAMMRHDDPAILASLSARVGSIEDNHSGGWYSYRAAKAAQNMLLRTLAREWRLSHPKATVLALHPGTVESRLSEPFISANYRKRVLTPGECATSLIKVMASLNVSDSGSFHDWKGEVIPW</sequence>